<keyword evidence="2" id="KW-0902">Two-component regulatory system</keyword>
<dbReference type="EMBL" id="FXAU01000004">
    <property type="protein sequence ID" value="SMG36385.1"/>
    <property type="molecule type" value="Genomic_DNA"/>
</dbReference>
<dbReference type="AlphaFoldDB" id="A0A1X7K6S0"/>
<dbReference type="InterPro" id="IPR039420">
    <property type="entry name" value="WalR-like"/>
</dbReference>
<keyword evidence="3" id="KW-0805">Transcription regulation</keyword>
<dbReference type="GO" id="GO:0005829">
    <property type="term" value="C:cytosol"/>
    <property type="evidence" value="ECO:0007669"/>
    <property type="project" value="TreeGrafter"/>
</dbReference>
<evidence type="ECO:0000256" key="5">
    <source>
        <dbReference type="ARBA" id="ARBA00023163"/>
    </source>
</evidence>
<dbReference type="InterPro" id="IPR001789">
    <property type="entry name" value="Sig_transdc_resp-reg_receiver"/>
</dbReference>
<evidence type="ECO:0000256" key="4">
    <source>
        <dbReference type="ARBA" id="ARBA00023125"/>
    </source>
</evidence>
<dbReference type="Gene3D" id="3.40.50.2300">
    <property type="match status" value="1"/>
</dbReference>
<accession>A0A1X7K6S0</accession>
<dbReference type="Gene3D" id="1.10.10.10">
    <property type="entry name" value="Winged helix-like DNA-binding domain superfamily/Winged helix DNA-binding domain"/>
    <property type="match status" value="1"/>
</dbReference>
<evidence type="ECO:0000313" key="7">
    <source>
        <dbReference type="Proteomes" id="UP000192980"/>
    </source>
</evidence>
<evidence type="ECO:0000256" key="2">
    <source>
        <dbReference type="ARBA" id="ARBA00023012"/>
    </source>
</evidence>
<reference evidence="6 7" key="1">
    <citation type="submission" date="2017-04" db="EMBL/GenBank/DDBJ databases">
        <authorList>
            <person name="Afonso C.L."/>
            <person name="Miller P.J."/>
            <person name="Scott M.A."/>
            <person name="Spackman E."/>
            <person name="Goraichik I."/>
            <person name="Dimitrov K.M."/>
            <person name="Suarez D.L."/>
            <person name="Swayne D.E."/>
        </authorList>
    </citation>
    <scope>NUCLEOTIDE SEQUENCE [LARGE SCALE GENOMIC DNA]</scope>
    <source>
        <strain evidence="6 7">DSM 22418</strain>
    </source>
</reference>
<keyword evidence="4 6" id="KW-0238">DNA-binding</keyword>
<dbReference type="SMART" id="SM00448">
    <property type="entry name" value="REC"/>
    <property type="match status" value="1"/>
</dbReference>
<dbReference type="Pfam" id="PF00072">
    <property type="entry name" value="Response_reg"/>
    <property type="match status" value="1"/>
</dbReference>
<proteinExistence type="predicted"/>
<sequence length="230" mass="25945">MEILLVEDETAVISLIRRGLNSLGCNISVALNGKTGLAMALSNSYDLIILDVMLPEMSGFEVCRKIRQSNKKVPILILSALDQTEDIVEGFSSDADDYLTKPFNLEELRARVQRYGRKSTSTQRTIDDDLLSIADLTLNTARKTVVRGDKNVVLTATEFRLLEYLLNNKNIVLSRIDILEAVWGIGFNMSTNVVDVYMNYLRKKIDKDHRAKLLHTIVGMGYVLRLPHEN</sequence>
<dbReference type="InterPro" id="IPR011006">
    <property type="entry name" value="CheY-like_superfamily"/>
</dbReference>
<dbReference type="GO" id="GO:0006355">
    <property type="term" value="P:regulation of DNA-templated transcription"/>
    <property type="evidence" value="ECO:0007669"/>
    <property type="project" value="InterPro"/>
</dbReference>
<name>A0A1X7K6S0_9SPHI</name>
<dbReference type="CDD" id="cd00383">
    <property type="entry name" value="trans_reg_C"/>
    <property type="match status" value="1"/>
</dbReference>
<dbReference type="CDD" id="cd19935">
    <property type="entry name" value="REC_OmpR_CusR-like"/>
    <property type="match status" value="1"/>
</dbReference>
<dbReference type="PANTHER" id="PTHR48111:SF22">
    <property type="entry name" value="REGULATOR OF RPOS"/>
    <property type="match status" value="1"/>
</dbReference>
<evidence type="ECO:0000256" key="1">
    <source>
        <dbReference type="ARBA" id="ARBA00022553"/>
    </source>
</evidence>
<dbReference type="Pfam" id="PF00486">
    <property type="entry name" value="Trans_reg_C"/>
    <property type="match status" value="1"/>
</dbReference>
<keyword evidence="7" id="KW-1185">Reference proteome</keyword>
<dbReference type="SMART" id="SM00862">
    <property type="entry name" value="Trans_reg_C"/>
    <property type="match status" value="1"/>
</dbReference>
<dbReference type="STRING" id="561061.SAMN05660862_2615"/>
<keyword evidence="1" id="KW-0597">Phosphoprotein</keyword>
<keyword evidence="5" id="KW-0804">Transcription</keyword>
<dbReference type="PROSITE" id="PS51755">
    <property type="entry name" value="OMPR_PHOB"/>
    <property type="match status" value="1"/>
</dbReference>
<dbReference type="FunFam" id="1.10.10.10:FF:000005">
    <property type="entry name" value="Two-component system response regulator"/>
    <property type="match status" value="1"/>
</dbReference>
<dbReference type="FunFam" id="3.40.50.2300:FF:000001">
    <property type="entry name" value="DNA-binding response regulator PhoB"/>
    <property type="match status" value="1"/>
</dbReference>
<gene>
    <name evidence="6" type="ORF">SAMN05660862_2615</name>
</gene>
<dbReference type="RefSeq" id="WP_085473342.1">
    <property type="nucleotide sequence ID" value="NZ_CP038029.1"/>
</dbReference>
<organism evidence="6 7">
    <name type="scientific">Sphingobacterium psychroaquaticum</name>
    <dbReference type="NCBI Taxonomy" id="561061"/>
    <lineage>
        <taxon>Bacteria</taxon>
        <taxon>Pseudomonadati</taxon>
        <taxon>Bacteroidota</taxon>
        <taxon>Sphingobacteriia</taxon>
        <taxon>Sphingobacteriales</taxon>
        <taxon>Sphingobacteriaceae</taxon>
        <taxon>Sphingobacterium</taxon>
    </lineage>
</organism>
<dbReference type="InterPro" id="IPR036388">
    <property type="entry name" value="WH-like_DNA-bd_sf"/>
</dbReference>
<dbReference type="Proteomes" id="UP000192980">
    <property type="component" value="Unassembled WGS sequence"/>
</dbReference>
<dbReference type="PROSITE" id="PS50110">
    <property type="entry name" value="RESPONSE_REGULATORY"/>
    <property type="match status" value="1"/>
</dbReference>
<dbReference type="OrthoDB" id="9790442at2"/>
<dbReference type="SUPFAM" id="SSF52172">
    <property type="entry name" value="CheY-like"/>
    <property type="match status" value="1"/>
</dbReference>
<dbReference type="InterPro" id="IPR001867">
    <property type="entry name" value="OmpR/PhoB-type_DNA-bd"/>
</dbReference>
<dbReference type="GO" id="GO:0000156">
    <property type="term" value="F:phosphorelay response regulator activity"/>
    <property type="evidence" value="ECO:0007669"/>
    <property type="project" value="TreeGrafter"/>
</dbReference>
<dbReference type="GO" id="GO:0000976">
    <property type="term" value="F:transcription cis-regulatory region binding"/>
    <property type="evidence" value="ECO:0007669"/>
    <property type="project" value="TreeGrafter"/>
</dbReference>
<evidence type="ECO:0000256" key="3">
    <source>
        <dbReference type="ARBA" id="ARBA00023015"/>
    </source>
</evidence>
<protein>
    <submittedName>
        <fullName evidence="6">DNA-binding response regulator, OmpR family, contains REC and winged-helix (WHTH) domain</fullName>
    </submittedName>
</protein>
<dbReference type="GO" id="GO:0032993">
    <property type="term" value="C:protein-DNA complex"/>
    <property type="evidence" value="ECO:0007669"/>
    <property type="project" value="TreeGrafter"/>
</dbReference>
<evidence type="ECO:0000313" key="6">
    <source>
        <dbReference type="EMBL" id="SMG36385.1"/>
    </source>
</evidence>
<dbReference type="PANTHER" id="PTHR48111">
    <property type="entry name" value="REGULATOR OF RPOS"/>
    <property type="match status" value="1"/>
</dbReference>